<dbReference type="Gene3D" id="4.10.240.10">
    <property type="entry name" value="Zn(2)-C6 fungal-type DNA-binding domain"/>
    <property type="match status" value="1"/>
</dbReference>
<name>A0A0D1YII3_9EURO</name>
<dbReference type="Pfam" id="PF00172">
    <property type="entry name" value="Zn_clus"/>
    <property type="match status" value="1"/>
</dbReference>
<reference evidence="7 8" key="1">
    <citation type="submission" date="2015-01" db="EMBL/GenBank/DDBJ databases">
        <title>The Genome Sequence of Exophiala sideris CBS121828.</title>
        <authorList>
            <consortium name="The Broad Institute Genomics Platform"/>
            <person name="Cuomo C."/>
            <person name="de Hoog S."/>
            <person name="Gorbushina A."/>
            <person name="Stielow B."/>
            <person name="Teixiera M."/>
            <person name="Abouelleil A."/>
            <person name="Chapman S.B."/>
            <person name="Priest M."/>
            <person name="Young S.K."/>
            <person name="Wortman J."/>
            <person name="Nusbaum C."/>
            <person name="Birren B."/>
        </authorList>
    </citation>
    <scope>NUCLEOTIDE SEQUENCE [LARGE SCALE GENOMIC DNA]</scope>
    <source>
        <strain evidence="7 8">CBS 121828</strain>
    </source>
</reference>
<dbReference type="GO" id="GO:0000981">
    <property type="term" value="F:DNA-binding transcription factor activity, RNA polymerase II-specific"/>
    <property type="evidence" value="ECO:0007669"/>
    <property type="project" value="InterPro"/>
</dbReference>
<evidence type="ECO:0000256" key="1">
    <source>
        <dbReference type="ARBA" id="ARBA00023015"/>
    </source>
</evidence>
<dbReference type="AlphaFoldDB" id="A0A0D1YII3"/>
<dbReference type="STRING" id="1016849.A0A0D1YII3"/>
<dbReference type="CDD" id="cd12148">
    <property type="entry name" value="fungal_TF_MHR"/>
    <property type="match status" value="1"/>
</dbReference>
<feature type="region of interest" description="Disordered" evidence="5">
    <location>
        <begin position="1"/>
        <end position="23"/>
    </location>
</feature>
<accession>A0A0D1YII3</accession>
<dbReference type="PROSITE" id="PS50048">
    <property type="entry name" value="ZN2_CY6_FUNGAL_2"/>
    <property type="match status" value="1"/>
</dbReference>
<keyword evidence="2" id="KW-0238">DNA-binding</keyword>
<feature type="region of interest" description="Disordered" evidence="5">
    <location>
        <begin position="87"/>
        <end position="132"/>
    </location>
</feature>
<sequence>MSEQETTIDPAREDDDSRPAKRQRNFIARQACEACRAKKTRCDEDDPCSLCRTLGIECIYVQRKVTKNETSMSMIFNTLRRMESKIDHMSRPTTSEQPSDEPHQSEETSVTISSNRIDPAIFRPSSASPQLPMVKPPIQPPISGSVISFSAHRTIHWPGIQRSLSPSLSVAVRNLDMTYPTHVESGRASLQPSIRGQATLTTGDWLSSLSISCVKELSNAYFETFNRVYPFIDRDHYFLNTLAVVVREGFGYDIESSLVLNVMALGCMGLKAFQQGGFDSPGHDTLTLLIGQIMDEEIPGLSFFNEARKRVGFCMCDRDIQSCQYYLSSAVFYAQGMRPVDEWMMTNRAAITCAAFWKCPPDPLDEWSADMQSRLFWSALILETVIIQELELPSSGLKEFEDVVPLPKFTVYPYIDSTRARNADDSFYHYHFLAQIAHRIILTRVRDELYFSNPSFTLAEELSHQLEQWRAKLPQALHFAEDDPEPMFAHPADAVVVALLQARYRISNFHLGRPFLYKALQNPASISETDLKMCSKALRFAMDWPFTWDVCASMKNFMPLGYFVAGQFFGQLFLFHAFKNSPDYRLRDVLPDGHELWCTRMLRYISELALSNPTIAKDFQLLSTLYRLDDT</sequence>
<dbReference type="PROSITE" id="PS00463">
    <property type="entry name" value="ZN2_CY6_FUNGAL_1"/>
    <property type="match status" value="1"/>
</dbReference>
<dbReference type="CDD" id="cd00067">
    <property type="entry name" value="GAL4"/>
    <property type="match status" value="1"/>
</dbReference>
<dbReference type="OrthoDB" id="6133115at2759"/>
<dbReference type="InterPro" id="IPR036864">
    <property type="entry name" value="Zn2-C6_fun-type_DNA-bd_sf"/>
</dbReference>
<dbReference type="InterPro" id="IPR001138">
    <property type="entry name" value="Zn2Cys6_DnaBD"/>
</dbReference>
<keyword evidence="1" id="KW-0805">Transcription regulation</keyword>
<dbReference type="SUPFAM" id="SSF57701">
    <property type="entry name" value="Zn2/Cys6 DNA-binding domain"/>
    <property type="match status" value="1"/>
</dbReference>
<protein>
    <recommendedName>
        <fullName evidence="6">Zn(2)-C6 fungal-type domain-containing protein</fullName>
    </recommendedName>
</protein>
<evidence type="ECO:0000256" key="2">
    <source>
        <dbReference type="ARBA" id="ARBA00023125"/>
    </source>
</evidence>
<gene>
    <name evidence="7" type="ORF">PV11_08310</name>
</gene>
<dbReference type="HOGENOM" id="CLU_014025_0_0_1"/>
<evidence type="ECO:0000313" key="8">
    <source>
        <dbReference type="Proteomes" id="UP000053599"/>
    </source>
</evidence>
<keyword evidence="4" id="KW-0539">Nucleus</keyword>
<evidence type="ECO:0000313" key="7">
    <source>
        <dbReference type="EMBL" id="KIV80834.1"/>
    </source>
</evidence>
<dbReference type="PANTHER" id="PTHR47785">
    <property type="entry name" value="ZN(II)2CYS6 TRANSCRIPTION FACTOR (EUROFUNG)-RELATED-RELATED"/>
    <property type="match status" value="1"/>
</dbReference>
<evidence type="ECO:0000256" key="5">
    <source>
        <dbReference type="SAM" id="MobiDB-lite"/>
    </source>
</evidence>
<feature type="domain" description="Zn(2)-C6 fungal-type" evidence="6">
    <location>
        <begin position="31"/>
        <end position="60"/>
    </location>
</feature>
<evidence type="ECO:0000256" key="3">
    <source>
        <dbReference type="ARBA" id="ARBA00023163"/>
    </source>
</evidence>
<keyword evidence="3" id="KW-0804">Transcription</keyword>
<proteinExistence type="predicted"/>
<feature type="compositionally biased region" description="Polar residues" evidence="5">
    <location>
        <begin position="107"/>
        <end position="116"/>
    </location>
</feature>
<dbReference type="GO" id="GO:0003677">
    <property type="term" value="F:DNA binding"/>
    <property type="evidence" value="ECO:0007669"/>
    <property type="project" value="UniProtKB-KW"/>
</dbReference>
<dbReference type="SMART" id="SM00066">
    <property type="entry name" value="GAL4"/>
    <property type="match status" value="1"/>
</dbReference>
<organism evidence="7 8">
    <name type="scientific">Exophiala sideris</name>
    <dbReference type="NCBI Taxonomy" id="1016849"/>
    <lineage>
        <taxon>Eukaryota</taxon>
        <taxon>Fungi</taxon>
        <taxon>Dikarya</taxon>
        <taxon>Ascomycota</taxon>
        <taxon>Pezizomycotina</taxon>
        <taxon>Eurotiomycetes</taxon>
        <taxon>Chaetothyriomycetidae</taxon>
        <taxon>Chaetothyriales</taxon>
        <taxon>Herpotrichiellaceae</taxon>
        <taxon>Exophiala</taxon>
    </lineage>
</organism>
<evidence type="ECO:0000259" key="6">
    <source>
        <dbReference type="PROSITE" id="PS50048"/>
    </source>
</evidence>
<dbReference type="InterPro" id="IPR053181">
    <property type="entry name" value="EcdB-like_regulator"/>
</dbReference>
<dbReference type="GO" id="GO:0008270">
    <property type="term" value="F:zinc ion binding"/>
    <property type="evidence" value="ECO:0007669"/>
    <property type="project" value="InterPro"/>
</dbReference>
<evidence type="ECO:0000256" key="4">
    <source>
        <dbReference type="ARBA" id="ARBA00023242"/>
    </source>
</evidence>
<dbReference type="Proteomes" id="UP000053599">
    <property type="component" value="Unassembled WGS sequence"/>
</dbReference>
<dbReference type="EMBL" id="KN846953">
    <property type="protein sequence ID" value="KIV80834.1"/>
    <property type="molecule type" value="Genomic_DNA"/>
</dbReference>
<dbReference type="PANTHER" id="PTHR47785:SF6">
    <property type="entry name" value="ZN(II)2CYS6 TRANSCRIPTION FACTOR (EUROFUNG)"/>
    <property type="match status" value="1"/>
</dbReference>